<dbReference type="InterPro" id="IPR036565">
    <property type="entry name" value="Mur-like_cat_sf"/>
</dbReference>
<keyword evidence="7" id="KW-0460">Magnesium</keyword>
<organism evidence="13 14">
    <name type="scientific">Anaerococcus prevotii ACS-065-V-Col13</name>
    <dbReference type="NCBI Taxonomy" id="879305"/>
    <lineage>
        <taxon>Bacteria</taxon>
        <taxon>Bacillati</taxon>
        <taxon>Bacillota</taxon>
        <taxon>Tissierellia</taxon>
        <taxon>Tissierellales</taxon>
        <taxon>Peptoniphilaceae</taxon>
        <taxon>Anaerococcus</taxon>
    </lineage>
</organism>
<dbReference type="GO" id="GO:0004326">
    <property type="term" value="F:tetrahydrofolylpolyglutamate synthase activity"/>
    <property type="evidence" value="ECO:0007669"/>
    <property type="project" value="UniProtKB-EC"/>
</dbReference>
<dbReference type="Gene3D" id="3.40.1190.10">
    <property type="entry name" value="Mur-like, catalytic domain"/>
    <property type="match status" value="1"/>
</dbReference>
<dbReference type="PANTHER" id="PTHR11136">
    <property type="entry name" value="FOLYLPOLYGLUTAMATE SYNTHASE-RELATED"/>
    <property type="match status" value="1"/>
</dbReference>
<evidence type="ECO:0000256" key="9">
    <source>
        <dbReference type="ARBA" id="ARBA00047493"/>
    </source>
</evidence>
<evidence type="ECO:0000259" key="11">
    <source>
        <dbReference type="Pfam" id="PF02875"/>
    </source>
</evidence>
<dbReference type="GO" id="GO:0046872">
    <property type="term" value="F:metal ion binding"/>
    <property type="evidence" value="ECO:0007669"/>
    <property type="project" value="UniProtKB-KW"/>
</dbReference>
<dbReference type="InterPro" id="IPR018109">
    <property type="entry name" value="Folylpolyglutamate_synth_CS"/>
</dbReference>
<keyword evidence="5 10" id="KW-0547">Nucleotide-binding</keyword>
<comment type="catalytic activity">
    <reaction evidence="9">
        <text>(6S)-5,6,7,8-tetrahydrofolyl-(gamma-L-Glu)(n) + L-glutamate + ATP = (6S)-5,6,7,8-tetrahydrofolyl-(gamma-L-Glu)(n+1) + ADP + phosphate + H(+)</text>
        <dbReference type="Rhea" id="RHEA:10580"/>
        <dbReference type="Rhea" id="RHEA-COMP:14738"/>
        <dbReference type="Rhea" id="RHEA-COMP:14740"/>
        <dbReference type="ChEBI" id="CHEBI:15378"/>
        <dbReference type="ChEBI" id="CHEBI:29985"/>
        <dbReference type="ChEBI" id="CHEBI:30616"/>
        <dbReference type="ChEBI" id="CHEBI:43474"/>
        <dbReference type="ChEBI" id="CHEBI:141005"/>
        <dbReference type="ChEBI" id="CHEBI:456216"/>
        <dbReference type="EC" id="6.3.2.17"/>
    </reaction>
</comment>
<reference evidence="13 14" key="1">
    <citation type="submission" date="2011-01" db="EMBL/GenBank/DDBJ databases">
        <authorList>
            <person name="Durkin A.S."/>
            <person name="Madupu R."/>
            <person name="Torralba M."/>
            <person name="Gillis M."/>
            <person name="Methe B."/>
            <person name="Sutton G."/>
            <person name="Nelson K.E."/>
        </authorList>
    </citation>
    <scope>NUCLEOTIDE SEQUENCE [LARGE SCALE GENOMIC DNA]</scope>
    <source>
        <strain evidence="13 14">ACS-065-V-Col13</strain>
    </source>
</reference>
<evidence type="ECO:0000256" key="3">
    <source>
        <dbReference type="ARBA" id="ARBA00022598"/>
    </source>
</evidence>
<dbReference type="NCBIfam" id="TIGR01499">
    <property type="entry name" value="folC"/>
    <property type="match status" value="1"/>
</dbReference>
<keyword evidence="4" id="KW-0479">Metal-binding</keyword>
<gene>
    <name evidence="13" type="primary">folC</name>
    <name evidence="13" type="ORF">HMPREF9290_1450</name>
</gene>
<dbReference type="RefSeq" id="WP_004834151.1">
    <property type="nucleotide sequence ID" value="NZ_AEXM01000012.1"/>
</dbReference>
<evidence type="ECO:0000256" key="5">
    <source>
        <dbReference type="ARBA" id="ARBA00022741"/>
    </source>
</evidence>
<dbReference type="SUPFAM" id="SSF53244">
    <property type="entry name" value="MurD-like peptide ligases, peptide-binding domain"/>
    <property type="match status" value="1"/>
</dbReference>
<name>F0GUM8_9FIRM</name>
<feature type="domain" description="Mur ligase central" evidence="12">
    <location>
        <begin position="45"/>
        <end position="265"/>
    </location>
</feature>
<dbReference type="GO" id="GO:0008841">
    <property type="term" value="F:dihydrofolate synthase activity"/>
    <property type="evidence" value="ECO:0007669"/>
    <property type="project" value="TreeGrafter"/>
</dbReference>
<comment type="similarity">
    <text evidence="1 10">Belongs to the folylpolyglutamate synthase family.</text>
</comment>
<dbReference type="PANTHER" id="PTHR11136:SF0">
    <property type="entry name" value="DIHYDROFOLATE SYNTHETASE-RELATED"/>
    <property type="match status" value="1"/>
</dbReference>
<dbReference type="EMBL" id="AEXM01000012">
    <property type="protein sequence ID" value="EGC82347.1"/>
    <property type="molecule type" value="Genomic_DNA"/>
</dbReference>
<dbReference type="InterPro" id="IPR036615">
    <property type="entry name" value="Mur_ligase_C_dom_sf"/>
</dbReference>
<evidence type="ECO:0000256" key="6">
    <source>
        <dbReference type="ARBA" id="ARBA00022840"/>
    </source>
</evidence>
<evidence type="ECO:0000256" key="8">
    <source>
        <dbReference type="ARBA" id="ARBA00030592"/>
    </source>
</evidence>
<dbReference type="GO" id="GO:0005737">
    <property type="term" value="C:cytoplasm"/>
    <property type="evidence" value="ECO:0007669"/>
    <property type="project" value="TreeGrafter"/>
</dbReference>
<evidence type="ECO:0000313" key="13">
    <source>
        <dbReference type="EMBL" id="EGC82347.1"/>
    </source>
</evidence>
<sequence>MKNFDDYYKYIINRGSTGGKHTLDKIRLLLAGFDNPQDKIKVIHIAGTNGKGSTANMIANTLSRKNKVGLFTSPYMTKINEAISINGADISDEDFMNIIDRLKGPIEELDKKGYHNSYFEVLTAIMYIYFYEKNVDVAVVEVGLGGSLDSTNIIKNPLAAVITTISKDHIQILGNSLVEIANNKAGIIKNNSQVFLYPKEGEVRKVFYDKAEETSSQIHAFFKDEIDIIKNGPDLNEFSFRSYKNIRTNLIGNHQIYNAATALMVIDFFKDKFNLTDEDIYKGMLEAKNPGRLQLISTNPRILVDGSHNKEAIDALASSIKNYNYDKLIVGFSILEDKDYTYVIDKLTSIADEIVVTEITENPRAFELDKLYSLVKSKLPNTISIKDNIEAFEYTKNTANENDLVVWCGSLYLIGDILRYNS</sequence>
<dbReference type="AlphaFoldDB" id="F0GUM8"/>
<dbReference type="InterPro" id="IPR013221">
    <property type="entry name" value="Mur_ligase_cen"/>
</dbReference>
<dbReference type="InterPro" id="IPR004101">
    <property type="entry name" value="Mur_ligase_C"/>
</dbReference>
<evidence type="ECO:0000313" key="14">
    <source>
        <dbReference type="Proteomes" id="UP000005286"/>
    </source>
</evidence>
<dbReference type="Gene3D" id="3.90.190.20">
    <property type="entry name" value="Mur ligase, C-terminal domain"/>
    <property type="match status" value="1"/>
</dbReference>
<dbReference type="Proteomes" id="UP000005286">
    <property type="component" value="Unassembled WGS sequence"/>
</dbReference>
<keyword evidence="3 10" id="KW-0436">Ligase</keyword>
<dbReference type="GO" id="GO:0005524">
    <property type="term" value="F:ATP binding"/>
    <property type="evidence" value="ECO:0007669"/>
    <property type="project" value="UniProtKB-KW"/>
</dbReference>
<evidence type="ECO:0000259" key="12">
    <source>
        <dbReference type="Pfam" id="PF08245"/>
    </source>
</evidence>
<evidence type="ECO:0000256" key="1">
    <source>
        <dbReference type="ARBA" id="ARBA00008276"/>
    </source>
</evidence>
<dbReference type="EC" id="6.3.2.17" evidence="2"/>
<dbReference type="eggNOG" id="COG0285">
    <property type="taxonomic scope" value="Bacteria"/>
</dbReference>
<evidence type="ECO:0000256" key="2">
    <source>
        <dbReference type="ARBA" id="ARBA00013025"/>
    </source>
</evidence>
<dbReference type="Pfam" id="PF02875">
    <property type="entry name" value="Mur_ligase_C"/>
    <property type="match status" value="1"/>
</dbReference>
<evidence type="ECO:0000256" key="10">
    <source>
        <dbReference type="PIRNR" id="PIRNR001563"/>
    </source>
</evidence>
<dbReference type="Pfam" id="PF08245">
    <property type="entry name" value="Mur_ligase_M"/>
    <property type="match status" value="1"/>
</dbReference>
<evidence type="ECO:0000256" key="4">
    <source>
        <dbReference type="ARBA" id="ARBA00022723"/>
    </source>
</evidence>
<proteinExistence type="inferred from homology"/>
<dbReference type="PIRSF" id="PIRSF001563">
    <property type="entry name" value="Folylpolyglu_synth"/>
    <property type="match status" value="1"/>
</dbReference>
<dbReference type="PROSITE" id="PS01012">
    <property type="entry name" value="FOLYLPOLYGLU_SYNT_2"/>
    <property type="match status" value="1"/>
</dbReference>
<evidence type="ECO:0000256" key="7">
    <source>
        <dbReference type="ARBA" id="ARBA00022842"/>
    </source>
</evidence>
<dbReference type="PATRIC" id="fig|879305.3.peg.510"/>
<keyword evidence="6 10" id="KW-0067">ATP-binding</keyword>
<accession>F0GUM8</accession>
<dbReference type="STRING" id="879305.HMPREF9290_1450"/>
<dbReference type="SUPFAM" id="SSF53623">
    <property type="entry name" value="MurD-like peptide ligases, catalytic domain"/>
    <property type="match status" value="1"/>
</dbReference>
<feature type="domain" description="Mur ligase C-terminal" evidence="11">
    <location>
        <begin position="291"/>
        <end position="410"/>
    </location>
</feature>
<keyword evidence="14" id="KW-1185">Reference proteome</keyword>
<dbReference type="InterPro" id="IPR001645">
    <property type="entry name" value="Folylpolyglutamate_synth"/>
</dbReference>
<comment type="caution">
    <text evidence="13">The sequence shown here is derived from an EMBL/GenBank/DDBJ whole genome shotgun (WGS) entry which is preliminary data.</text>
</comment>
<protein>
    <recommendedName>
        <fullName evidence="2">tetrahydrofolate synthase</fullName>
        <ecNumber evidence="2">6.3.2.17</ecNumber>
    </recommendedName>
    <alternativeName>
        <fullName evidence="8">Tetrahydrofolylpolyglutamate synthase</fullName>
    </alternativeName>
</protein>